<dbReference type="Proteomes" id="UP000266841">
    <property type="component" value="Unassembled WGS sequence"/>
</dbReference>
<comment type="caution">
    <text evidence="5">The sequence shown here is derived from an EMBL/GenBank/DDBJ whole genome shotgun (WGS) entry which is preliminary data.</text>
</comment>
<dbReference type="NCBIfam" id="TIGR01983">
    <property type="entry name" value="UbiG"/>
    <property type="match status" value="1"/>
</dbReference>
<keyword evidence="2" id="KW-0808">Transferase</keyword>
<dbReference type="GO" id="GO:0010420">
    <property type="term" value="F:polyprenyldihydroxybenzoate methyltransferase activity"/>
    <property type="evidence" value="ECO:0007669"/>
    <property type="project" value="InterPro"/>
</dbReference>
<keyword evidence="1" id="KW-0489">Methyltransferase</keyword>
<dbReference type="InterPro" id="IPR029063">
    <property type="entry name" value="SAM-dependent_MTases_sf"/>
</dbReference>
<organism evidence="5 6">
    <name type="scientific">Thalassiosira oceanica</name>
    <name type="common">Marine diatom</name>
    <dbReference type="NCBI Taxonomy" id="159749"/>
    <lineage>
        <taxon>Eukaryota</taxon>
        <taxon>Sar</taxon>
        <taxon>Stramenopiles</taxon>
        <taxon>Ochrophyta</taxon>
        <taxon>Bacillariophyta</taxon>
        <taxon>Coscinodiscophyceae</taxon>
        <taxon>Thalassiosirophycidae</taxon>
        <taxon>Thalassiosirales</taxon>
        <taxon>Thalassiosiraceae</taxon>
        <taxon>Thalassiosira</taxon>
    </lineage>
</organism>
<dbReference type="AlphaFoldDB" id="K0RSV4"/>
<dbReference type="GO" id="GO:0005739">
    <property type="term" value="C:mitochondrion"/>
    <property type="evidence" value="ECO:0007669"/>
    <property type="project" value="TreeGrafter"/>
</dbReference>
<evidence type="ECO:0000313" key="6">
    <source>
        <dbReference type="Proteomes" id="UP000266841"/>
    </source>
</evidence>
<keyword evidence="6" id="KW-1185">Reference proteome</keyword>
<evidence type="ECO:0000256" key="2">
    <source>
        <dbReference type="ARBA" id="ARBA00022679"/>
    </source>
</evidence>
<sequence length="280" mass="31084">MRRLVDGGVAGRIACPPSRHQSNQSAREVEKFSVFARTWWNARSNPLVGMNPVRVSFIGGMASQLMQSPPHKPLNEMRVLDVGSGGGLLTESLSRLGATLVVGLDASEQVVQAARAHSFHFNSKLLQSAVEYHGGTTVEQFATQWKEKQLFDVVTCLEVIEHVPEPESLLRAAVSLLKPNGILFVSTINRTLKSYGLAILAAEYLTGKVPPGTHDWSQFRSPDEVDRMVCGDLASMKPIDRRGMVLNPPFVNMDWRLCNEDTDVNWIAAYQREENRRDTA</sequence>
<accession>K0RSV4</accession>
<keyword evidence="3" id="KW-0831">Ubiquinone biosynthesis</keyword>
<dbReference type="EMBL" id="AGNL01030132">
    <property type="protein sequence ID" value="EJK56923.1"/>
    <property type="molecule type" value="Genomic_DNA"/>
</dbReference>
<keyword evidence="4" id="KW-0949">S-adenosyl-L-methionine</keyword>
<dbReference type="PANTHER" id="PTHR43464">
    <property type="entry name" value="METHYLTRANSFERASE"/>
    <property type="match status" value="1"/>
</dbReference>
<dbReference type="SUPFAM" id="SSF53335">
    <property type="entry name" value="S-adenosyl-L-methionine-dependent methyltransferases"/>
    <property type="match status" value="1"/>
</dbReference>
<dbReference type="CDD" id="cd02440">
    <property type="entry name" value="AdoMet_MTases"/>
    <property type="match status" value="1"/>
</dbReference>
<dbReference type="Pfam" id="PF13489">
    <property type="entry name" value="Methyltransf_23"/>
    <property type="match status" value="1"/>
</dbReference>
<dbReference type="Gene3D" id="3.40.50.150">
    <property type="entry name" value="Vaccinia Virus protein VP39"/>
    <property type="match status" value="1"/>
</dbReference>
<dbReference type="GO" id="GO:0061542">
    <property type="term" value="F:3-demethylubiquinol 3-O-methyltransferase activity"/>
    <property type="evidence" value="ECO:0007669"/>
    <property type="project" value="InterPro"/>
</dbReference>
<gene>
    <name evidence="5" type="ORF">THAOC_23094</name>
</gene>
<evidence type="ECO:0008006" key="7">
    <source>
        <dbReference type="Google" id="ProtNLM"/>
    </source>
</evidence>
<dbReference type="OrthoDB" id="3265906at2759"/>
<dbReference type="PANTHER" id="PTHR43464:SF19">
    <property type="entry name" value="UBIQUINONE BIOSYNTHESIS O-METHYLTRANSFERASE, MITOCHONDRIAL"/>
    <property type="match status" value="1"/>
</dbReference>
<dbReference type="InterPro" id="IPR010233">
    <property type="entry name" value="UbiG_MeTrfase"/>
</dbReference>
<evidence type="ECO:0000256" key="1">
    <source>
        <dbReference type="ARBA" id="ARBA00022603"/>
    </source>
</evidence>
<dbReference type="GO" id="GO:0032259">
    <property type="term" value="P:methylation"/>
    <property type="evidence" value="ECO:0007669"/>
    <property type="project" value="UniProtKB-KW"/>
</dbReference>
<name>K0RSV4_THAOC</name>
<dbReference type="eggNOG" id="KOG1270">
    <property type="taxonomic scope" value="Eukaryota"/>
</dbReference>
<proteinExistence type="predicted"/>
<dbReference type="OMA" id="LASRWWD"/>
<reference evidence="5 6" key="1">
    <citation type="journal article" date="2012" name="Genome Biol.">
        <title>Genome and low-iron response of an oceanic diatom adapted to chronic iron limitation.</title>
        <authorList>
            <person name="Lommer M."/>
            <person name="Specht M."/>
            <person name="Roy A.S."/>
            <person name="Kraemer L."/>
            <person name="Andreson R."/>
            <person name="Gutowska M.A."/>
            <person name="Wolf J."/>
            <person name="Bergner S.V."/>
            <person name="Schilhabel M.B."/>
            <person name="Klostermeier U.C."/>
            <person name="Beiko R.G."/>
            <person name="Rosenstiel P."/>
            <person name="Hippler M."/>
            <person name="Laroche J."/>
        </authorList>
    </citation>
    <scope>NUCLEOTIDE SEQUENCE [LARGE SCALE GENOMIC DNA]</scope>
    <source>
        <strain evidence="5 6">CCMP1005</strain>
    </source>
</reference>
<evidence type="ECO:0000313" key="5">
    <source>
        <dbReference type="EMBL" id="EJK56923.1"/>
    </source>
</evidence>
<protein>
    <recommendedName>
        <fullName evidence="7">3-demethylubiquinol 3-O-methyltransferase</fullName>
    </recommendedName>
</protein>
<evidence type="ECO:0000256" key="3">
    <source>
        <dbReference type="ARBA" id="ARBA00022688"/>
    </source>
</evidence>
<evidence type="ECO:0000256" key="4">
    <source>
        <dbReference type="ARBA" id="ARBA00022691"/>
    </source>
</evidence>